<reference evidence="3" key="1">
    <citation type="submission" date="2017-03" db="EMBL/GenBank/DDBJ databases">
        <title>Genomes of endolithic fungi from Antarctica.</title>
        <authorList>
            <person name="Coleine C."/>
            <person name="Masonjones S."/>
            <person name="Stajich J.E."/>
        </authorList>
    </citation>
    <scope>NUCLEOTIDE SEQUENCE [LARGE SCALE GENOMIC DNA]</scope>
    <source>
        <strain evidence="3">CCFEE 5527</strain>
    </source>
</reference>
<evidence type="ECO:0000313" key="3">
    <source>
        <dbReference type="Proteomes" id="UP000192596"/>
    </source>
</evidence>
<organism evidence="2 3">
    <name type="scientific">Cryoendolithus antarcticus</name>
    <dbReference type="NCBI Taxonomy" id="1507870"/>
    <lineage>
        <taxon>Eukaryota</taxon>
        <taxon>Fungi</taxon>
        <taxon>Dikarya</taxon>
        <taxon>Ascomycota</taxon>
        <taxon>Pezizomycotina</taxon>
        <taxon>Dothideomycetes</taxon>
        <taxon>Dothideomycetidae</taxon>
        <taxon>Cladosporiales</taxon>
        <taxon>Cladosporiaceae</taxon>
        <taxon>Cryoendolithus</taxon>
    </lineage>
</organism>
<dbReference type="Proteomes" id="UP000192596">
    <property type="component" value="Unassembled WGS sequence"/>
</dbReference>
<protein>
    <submittedName>
        <fullName evidence="2">Uncharacterized protein</fullName>
    </submittedName>
</protein>
<feature type="region of interest" description="Disordered" evidence="1">
    <location>
        <begin position="64"/>
        <end position="83"/>
    </location>
</feature>
<dbReference type="OrthoDB" id="3924760at2759"/>
<evidence type="ECO:0000313" key="2">
    <source>
        <dbReference type="EMBL" id="OQO13401.1"/>
    </source>
</evidence>
<feature type="compositionally biased region" description="Low complexity" evidence="1">
    <location>
        <begin position="145"/>
        <end position="156"/>
    </location>
</feature>
<name>A0A1V8TQ82_9PEZI</name>
<proteinExistence type="predicted"/>
<dbReference type="AlphaFoldDB" id="A0A1V8TQ82"/>
<dbReference type="Gene3D" id="3.30.450.30">
    <property type="entry name" value="Dynein light chain 2a, cytoplasmic"/>
    <property type="match status" value="1"/>
</dbReference>
<feature type="region of interest" description="Disordered" evidence="1">
    <location>
        <begin position="116"/>
        <end position="161"/>
    </location>
</feature>
<feature type="compositionally biased region" description="Acidic residues" evidence="1">
    <location>
        <begin position="67"/>
        <end position="77"/>
    </location>
</feature>
<accession>A0A1V8TQ82</accession>
<evidence type="ECO:0000256" key="1">
    <source>
        <dbReference type="SAM" id="MobiDB-lite"/>
    </source>
</evidence>
<keyword evidence="3" id="KW-1185">Reference proteome</keyword>
<gene>
    <name evidence="2" type="ORF">B0A48_01629</name>
</gene>
<comment type="caution">
    <text evidence="2">The sequence shown here is derived from an EMBL/GenBank/DDBJ whole genome shotgun (WGS) entry which is preliminary data.</text>
</comment>
<dbReference type="InParanoid" id="A0A1V8TQ82"/>
<sequence>MLNARALTELLTLNTDDTLCKQWWLMTPNGTLLAYNEPSGVKTLRNKAAMVVLSWQEHQLLLQPQPEDSEQDEDGSQESEALGPAVKLRALTIESTTSNILTTRVQAGLLLTLEGGVPPRRRGFEPKTSAEGDDDAVYPPEDTAEAATSSEELTTSRPSSTMSNAAISILRLQRKKLDALADAILDELERTGFTMPGKGAINMF</sequence>
<dbReference type="STRING" id="1507870.A0A1V8TQ82"/>
<dbReference type="EMBL" id="NAJO01000003">
    <property type="protein sequence ID" value="OQO13401.1"/>
    <property type="molecule type" value="Genomic_DNA"/>
</dbReference>